<evidence type="ECO:0000313" key="9">
    <source>
        <dbReference type="EMBL" id="CAD9542858.1"/>
    </source>
</evidence>
<evidence type="ECO:0000256" key="2">
    <source>
        <dbReference type="ARBA" id="ARBA00005652"/>
    </source>
</evidence>
<dbReference type="PANTHER" id="PTHR31352:SF1">
    <property type="entry name" value="BETA-AMYLASE 3, CHLOROPLASTIC"/>
    <property type="match status" value="1"/>
</dbReference>
<evidence type="ECO:0000256" key="4">
    <source>
        <dbReference type="ARBA" id="ARBA00022801"/>
    </source>
</evidence>
<evidence type="ECO:0000256" key="6">
    <source>
        <dbReference type="ARBA" id="ARBA00023295"/>
    </source>
</evidence>
<dbReference type="PROSITE" id="PS00506">
    <property type="entry name" value="BETA_AMYLASE_1"/>
    <property type="match status" value="1"/>
</dbReference>
<dbReference type="Gene3D" id="3.20.20.80">
    <property type="entry name" value="Glycosidases"/>
    <property type="match status" value="1"/>
</dbReference>
<dbReference type="PANTHER" id="PTHR31352">
    <property type="entry name" value="BETA-AMYLASE 1, CHLOROPLASTIC"/>
    <property type="match status" value="1"/>
</dbReference>
<dbReference type="Pfam" id="PF01373">
    <property type="entry name" value="Glyco_hydro_14"/>
    <property type="match status" value="1"/>
</dbReference>
<keyword evidence="7 8" id="KW-0624">Polysaccharide degradation</keyword>
<dbReference type="GO" id="GO:0016161">
    <property type="term" value="F:beta-amylase activity"/>
    <property type="evidence" value="ECO:0007669"/>
    <property type="project" value="UniProtKB-EC"/>
</dbReference>
<evidence type="ECO:0000256" key="1">
    <source>
        <dbReference type="ARBA" id="ARBA00000546"/>
    </source>
</evidence>
<evidence type="ECO:0000256" key="7">
    <source>
        <dbReference type="ARBA" id="ARBA00023326"/>
    </source>
</evidence>
<evidence type="ECO:0000256" key="8">
    <source>
        <dbReference type="RuleBase" id="RU000509"/>
    </source>
</evidence>
<dbReference type="SUPFAM" id="SSF51445">
    <property type="entry name" value="(Trans)glycosidases"/>
    <property type="match status" value="1"/>
</dbReference>
<accession>A0A7S2NIA4</accession>
<keyword evidence="5 8" id="KW-0119">Carbohydrate metabolism</keyword>
<dbReference type="AlphaFoldDB" id="A0A7S2NIA4"/>
<dbReference type="EC" id="3.2.1.2" evidence="3 8"/>
<dbReference type="EMBL" id="HBGW01025811">
    <property type="protein sequence ID" value="CAD9542858.1"/>
    <property type="molecule type" value="Transcribed_RNA"/>
</dbReference>
<organism evidence="9">
    <name type="scientific">Zooxanthella nutricula</name>
    <dbReference type="NCBI Taxonomy" id="1333877"/>
    <lineage>
        <taxon>Eukaryota</taxon>
        <taxon>Sar</taxon>
        <taxon>Alveolata</taxon>
        <taxon>Dinophyceae</taxon>
        <taxon>Peridiniales</taxon>
        <taxon>Peridiniales incertae sedis</taxon>
        <taxon>Zooxanthella</taxon>
    </lineage>
</organism>
<proteinExistence type="inferred from homology"/>
<dbReference type="InterPro" id="IPR001554">
    <property type="entry name" value="Glyco_hydro_14"/>
</dbReference>
<evidence type="ECO:0000256" key="5">
    <source>
        <dbReference type="ARBA" id="ARBA00023277"/>
    </source>
</evidence>
<keyword evidence="6 8" id="KW-0326">Glycosidase</keyword>
<name>A0A7S2NIA4_9DINO</name>
<gene>
    <name evidence="9" type="ORF">BRAN1462_LOCUS16389</name>
</gene>
<reference evidence="9" key="1">
    <citation type="submission" date="2021-01" db="EMBL/GenBank/DDBJ databases">
        <authorList>
            <person name="Corre E."/>
            <person name="Pelletier E."/>
            <person name="Niang G."/>
            <person name="Scheremetjew M."/>
            <person name="Finn R."/>
            <person name="Kale V."/>
            <person name="Holt S."/>
            <person name="Cochrane G."/>
            <person name="Meng A."/>
            <person name="Brown T."/>
            <person name="Cohen L."/>
        </authorList>
    </citation>
    <scope>NUCLEOTIDE SEQUENCE</scope>
    <source>
        <strain evidence="9">RCC3387</strain>
    </source>
</reference>
<dbReference type="InterPro" id="IPR017853">
    <property type="entry name" value="GH"/>
</dbReference>
<dbReference type="InterPro" id="IPR018238">
    <property type="entry name" value="Glyco_hydro_14_CS"/>
</dbReference>
<evidence type="ECO:0000256" key="3">
    <source>
        <dbReference type="ARBA" id="ARBA00012594"/>
    </source>
</evidence>
<comment type="catalytic activity">
    <reaction evidence="1 8">
        <text>Hydrolysis of (1-&gt;4)-alpha-D-glucosidic linkages in polysaccharides so as to remove successive maltose units from the non-reducing ends of the chains.</text>
        <dbReference type="EC" id="3.2.1.2"/>
    </reaction>
</comment>
<dbReference type="GO" id="GO:0000272">
    <property type="term" value="P:polysaccharide catabolic process"/>
    <property type="evidence" value="ECO:0007669"/>
    <property type="project" value="UniProtKB-KW"/>
</dbReference>
<dbReference type="PRINTS" id="PR00750">
    <property type="entry name" value="BETAAMYLASE"/>
</dbReference>
<keyword evidence="4 8" id="KW-0378">Hydrolase</keyword>
<sequence length="499" mass="52717">MAPSQTSLAAVAAGSFAAGAAAWALGGKRLLAKLKEEPAPTGPAQKGRVPIFVMMPLDTVTEDGNSVKDLAVRKAWLQGLAKSGVQGVMVDVWWGLCETKPGQYNFAGYLELCKILKGLGLKLQAVMSFHQCGGNVGDSVTIPVPSWALEPARAAGLLYQDRDARVSEDCLSLSADKQAIFPGKGGAGKRDALTLYKDYMAAFAGAFAPFLGTTVVEIQVGMGPCGELRYPSYQLSQGWNYPGTGLIMAHDAGMQKMLAEAAKSAGKPGAFGKVPVSAPTDTCGSPQSCALFSKVGAGDAHRTGAHGAFFLAWYHSTLLAHGEAVLRAAFSAFPKMEGLAYSVKVSGIHWHCMHPSRAAEACAGYAPSPETGTGAYLGIAKMLRRAAKEANAHVFFNFTCLEMSNVSQGPGMPQADSSPEDLIAEVRRACVQESVPLCGENALQFGLPESPWALSQIATQTRGWASGTDRMHAVTLLRLDDGFARKSSLVTLRRWLATL</sequence>
<protein>
    <recommendedName>
        <fullName evidence="3 8">Beta-amylase</fullName>
        <ecNumber evidence="3 8">3.2.1.2</ecNumber>
    </recommendedName>
</protein>
<comment type="similarity">
    <text evidence="2 8">Belongs to the glycosyl hydrolase 14 family.</text>
</comment>